<keyword evidence="2" id="KW-1185">Reference proteome</keyword>
<dbReference type="Proteomes" id="UP000188268">
    <property type="component" value="Unassembled WGS sequence"/>
</dbReference>
<name>A0A1R3G5C7_COCAP</name>
<dbReference type="Gramene" id="OMO53289">
    <property type="protein sequence ID" value="OMO53289"/>
    <property type="gene ID" value="CCACVL1_28744"/>
</dbReference>
<dbReference type="EMBL" id="AWWV01015227">
    <property type="protein sequence ID" value="OMO53289.1"/>
    <property type="molecule type" value="Genomic_DNA"/>
</dbReference>
<comment type="caution">
    <text evidence="1">The sequence shown here is derived from an EMBL/GenBank/DDBJ whole genome shotgun (WGS) entry which is preliminary data.</text>
</comment>
<proteinExistence type="predicted"/>
<gene>
    <name evidence="1" type="ORF">CCACVL1_28744</name>
</gene>
<dbReference type="AlphaFoldDB" id="A0A1R3G5C7"/>
<reference evidence="1 2" key="1">
    <citation type="submission" date="2013-09" db="EMBL/GenBank/DDBJ databases">
        <title>Corchorus capsularis genome sequencing.</title>
        <authorList>
            <person name="Alam M."/>
            <person name="Haque M.S."/>
            <person name="Islam M.S."/>
            <person name="Emdad E.M."/>
            <person name="Islam M.M."/>
            <person name="Ahmed B."/>
            <person name="Halim A."/>
            <person name="Hossen Q.M.M."/>
            <person name="Hossain M.Z."/>
            <person name="Ahmed R."/>
            <person name="Khan M.M."/>
            <person name="Islam R."/>
            <person name="Rashid M.M."/>
            <person name="Khan S.A."/>
            <person name="Rahman M.S."/>
            <person name="Alam M."/>
        </authorList>
    </citation>
    <scope>NUCLEOTIDE SEQUENCE [LARGE SCALE GENOMIC DNA]</scope>
    <source>
        <strain evidence="2">cv. CVL-1</strain>
        <tissue evidence="1">Whole seedling</tissue>
    </source>
</reference>
<protein>
    <submittedName>
        <fullName evidence="1">Uncharacterized protein</fullName>
    </submittedName>
</protein>
<accession>A0A1R3G5C7</accession>
<evidence type="ECO:0000313" key="2">
    <source>
        <dbReference type="Proteomes" id="UP000188268"/>
    </source>
</evidence>
<sequence length="26" mass="2823">MANKTVALKHIATKGMLQPVNTSKQI</sequence>
<organism evidence="1 2">
    <name type="scientific">Corchorus capsularis</name>
    <name type="common">Jute</name>
    <dbReference type="NCBI Taxonomy" id="210143"/>
    <lineage>
        <taxon>Eukaryota</taxon>
        <taxon>Viridiplantae</taxon>
        <taxon>Streptophyta</taxon>
        <taxon>Embryophyta</taxon>
        <taxon>Tracheophyta</taxon>
        <taxon>Spermatophyta</taxon>
        <taxon>Magnoliopsida</taxon>
        <taxon>eudicotyledons</taxon>
        <taxon>Gunneridae</taxon>
        <taxon>Pentapetalae</taxon>
        <taxon>rosids</taxon>
        <taxon>malvids</taxon>
        <taxon>Malvales</taxon>
        <taxon>Malvaceae</taxon>
        <taxon>Grewioideae</taxon>
        <taxon>Apeibeae</taxon>
        <taxon>Corchorus</taxon>
    </lineage>
</organism>
<evidence type="ECO:0000313" key="1">
    <source>
        <dbReference type="EMBL" id="OMO53289.1"/>
    </source>
</evidence>